<proteinExistence type="predicted"/>
<feature type="transmembrane region" description="Helical" evidence="1">
    <location>
        <begin position="61"/>
        <end position="78"/>
    </location>
</feature>
<feature type="transmembrane region" description="Helical" evidence="1">
    <location>
        <begin position="32"/>
        <end position="55"/>
    </location>
</feature>
<dbReference type="RefSeq" id="WP_141613787.1">
    <property type="nucleotide sequence ID" value="NZ_CP041253.1"/>
</dbReference>
<keyword evidence="1" id="KW-1133">Transmembrane helix</keyword>
<feature type="transmembrane region" description="Helical" evidence="1">
    <location>
        <begin position="144"/>
        <end position="162"/>
    </location>
</feature>
<evidence type="ECO:0000313" key="2">
    <source>
        <dbReference type="EMBL" id="QDH78531.1"/>
    </source>
</evidence>
<dbReference type="EMBL" id="CP041253">
    <property type="protein sequence ID" value="QDH78531.1"/>
    <property type="molecule type" value="Genomic_DNA"/>
</dbReference>
<organism evidence="2 3">
    <name type="scientific">Echinicola soli</name>
    <dbReference type="NCBI Taxonomy" id="2591634"/>
    <lineage>
        <taxon>Bacteria</taxon>
        <taxon>Pseudomonadati</taxon>
        <taxon>Bacteroidota</taxon>
        <taxon>Cytophagia</taxon>
        <taxon>Cytophagales</taxon>
        <taxon>Cyclobacteriaceae</taxon>
        <taxon>Echinicola</taxon>
    </lineage>
</organism>
<dbReference type="KEGG" id="echi:FKX85_05595"/>
<keyword evidence="1" id="KW-0812">Transmembrane</keyword>
<feature type="transmembrane region" description="Helical" evidence="1">
    <location>
        <begin position="90"/>
        <end position="114"/>
    </location>
</feature>
<evidence type="ECO:0000256" key="1">
    <source>
        <dbReference type="SAM" id="Phobius"/>
    </source>
</evidence>
<protein>
    <submittedName>
        <fullName evidence="2">Uncharacterized protein</fullName>
    </submittedName>
</protein>
<dbReference type="OrthoDB" id="670335at2"/>
<dbReference type="Proteomes" id="UP000316614">
    <property type="component" value="Chromosome"/>
</dbReference>
<name>A0A514CFC4_9BACT</name>
<keyword evidence="1" id="KW-0472">Membrane</keyword>
<accession>A0A514CFC4</accession>
<dbReference type="AlphaFoldDB" id="A0A514CFC4"/>
<keyword evidence="3" id="KW-1185">Reference proteome</keyword>
<sequence length="195" mass="22310">MENTTQWNEKDSIQLIRSMVESTKYQIYQDRFLYFIWGYLTLGCALVHYILAYVVQYQHSHRVWTLMALGGVMHFIYMAKQKKRSKVSTYMDRVMAGIWGGMGIAIILVLFRAFVIGWDVVYPIFMILYGTASYATAVALKYKVLMIGGIASAICGFIAFAQPFQYQLILLMVAVLTSYIIPAHLMKPKSPETNV</sequence>
<gene>
    <name evidence="2" type="ORF">FKX85_05595</name>
</gene>
<feature type="transmembrane region" description="Helical" evidence="1">
    <location>
        <begin position="168"/>
        <end position="186"/>
    </location>
</feature>
<reference evidence="2 3" key="1">
    <citation type="submission" date="2019-06" db="EMBL/GenBank/DDBJ databases">
        <title>Echinicola alkalisoli sp. nov. isolated from saline soil.</title>
        <authorList>
            <person name="Sun J.-Q."/>
            <person name="Xu L."/>
        </authorList>
    </citation>
    <scope>NUCLEOTIDE SEQUENCE [LARGE SCALE GENOMIC DNA]</scope>
    <source>
        <strain evidence="2 3">LN3S3</strain>
    </source>
</reference>
<feature type="transmembrane region" description="Helical" evidence="1">
    <location>
        <begin position="120"/>
        <end position="137"/>
    </location>
</feature>
<evidence type="ECO:0000313" key="3">
    <source>
        <dbReference type="Proteomes" id="UP000316614"/>
    </source>
</evidence>